<dbReference type="EMBL" id="CAJVPI010000726">
    <property type="protein sequence ID" value="CAG8566449.1"/>
    <property type="molecule type" value="Genomic_DNA"/>
</dbReference>
<name>A0A9N9BFA3_9GLOM</name>
<keyword evidence="3" id="KW-1185">Reference proteome</keyword>
<evidence type="ECO:0000256" key="1">
    <source>
        <dbReference type="SAM" id="MobiDB-lite"/>
    </source>
</evidence>
<sequence length="47" mass="5482">MRRRIQTIQKNHNISSTSETPKQTPMDEPSSDTGQSDERHKKQKTSR</sequence>
<comment type="caution">
    <text evidence="2">The sequence shown here is derived from an EMBL/GenBank/DDBJ whole genome shotgun (WGS) entry which is preliminary data.</text>
</comment>
<organism evidence="2 3">
    <name type="scientific">Paraglomus brasilianum</name>
    <dbReference type="NCBI Taxonomy" id="144538"/>
    <lineage>
        <taxon>Eukaryota</taxon>
        <taxon>Fungi</taxon>
        <taxon>Fungi incertae sedis</taxon>
        <taxon>Mucoromycota</taxon>
        <taxon>Glomeromycotina</taxon>
        <taxon>Glomeromycetes</taxon>
        <taxon>Paraglomerales</taxon>
        <taxon>Paraglomeraceae</taxon>
        <taxon>Paraglomus</taxon>
    </lineage>
</organism>
<reference evidence="2" key="1">
    <citation type="submission" date="2021-06" db="EMBL/GenBank/DDBJ databases">
        <authorList>
            <person name="Kallberg Y."/>
            <person name="Tangrot J."/>
            <person name="Rosling A."/>
        </authorList>
    </citation>
    <scope>NUCLEOTIDE SEQUENCE</scope>
    <source>
        <strain evidence="2">BR232B</strain>
    </source>
</reference>
<dbReference type="Proteomes" id="UP000789739">
    <property type="component" value="Unassembled WGS sequence"/>
</dbReference>
<dbReference type="AlphaFoldDB" id="A0A9N9BFA3"/>
<accession>A0A9N9BFA3</accession>
<feature type="compositionally biased region" description="Polar residues" evidence="1">
    <location>
        <begin position="1"/>
        <end position="23"/>
    </location>
</feature>
<evidence type="ECO:0000313" key="3">
    <source>
        <dbReference type="Proteomes" id="UP000789739"/>
    </source>
</evidence>
<evidence type="ECO:0000313" key="2">
    <source>
        <dbReference type="EMBL" id="CAG8566449.1"/>
    </source>
</evidence>
<proteinExistence type="predicted"/>
<gene>
    <name evidence="2" type="ORF">PBRASI_LOCUS5869</name>
</gene>
<feature type="region of interest" description="Disordered" evidence="1">
    <location>
        <begin position="1"/>
        <end position="47"/>
    </location>
</feature>
<protein>
    <submittedName>
        <fullName evidence="2">1730_t:CDS:1</fullName>
    </submittedName>
</protein>